<dbReference type="Pfam" id="PF08706">
    <property type="entry name" value="D5_N"/>
    <property type="match status" value="1"/>
</dbReference>
<dbReference type="EMBL" id="JACHXE010000001">
    <property type="protein sequence ID" value="MBB3075560.1"/>
    <property type="molecule type" value="Genomic_DNA"/>
</dbReference>
<dbReference type="InterPro" id="IPR006500">
    <property type="entry name" value="Helicase_put_C_phage/plasmid"/>
</dbReference>
<dbReference type="SMART" id="SM00885">
    <property type="entry name" value="D5_N"/>
    <property type="match status" value="1"/>
</dbReference>
<dbReference type="AlphaFoldDB" id="A0A7W4ZN58"/>
<dbReference type="RefSeq" id="WP_184589822.1">
    <property type="nucleotide sequence ID" value="NZ_BMUP01000001.1"/>
</dbReference>
<dbReference type="NCBIfam" id="TIGR01613">
    <property type="entry name" value="primase_Cterm"/>
    <property type="match status" value="1"/>
</dbReference>
<dbReference type="InterPro" id="IPR051620">
    <property type="entry name" value="ORF904-like_C"/>
</dbReference>
<dbReference type="Pfam" id="PF19263">
    <property type="entry name" value="DUF5906"/>
    <property type="match status" value="1"/>
</dbReference>
<evidence type="ECO:0000313" key="6">
    <source>
        <dbReference type="Proteomes" id="UP000572907"/>
    </source>
</evidence>
<evidence type="ECO:0000259" key="4">
    <source>
        <dbReference type="PROSITE" id="PS51206"/>
    </source>
</evidence>
<protein>
    <submittedName>
        <fullName evidence="5">P4 family phage/plasmid primase-like protein</fullName>
    </submittedName>
</protein>
<sequence length="433" mass="47608">MTTADDILRGVGITDPSVYFDKEGLRAATLAQAIVGMGQLAEGVDDWIWAYQDGVWRPAKNAVRDRTAVFLDERFRNSHAANAETLVRARAPKITCDPVSHVINFRNGLYIWRTDELLAHDPAVMSTVQLAADWDPTSQCPDFDAFLSQVLPVDMISMVWELIGYLMYSGNSLHKAVMLKGTGRNGKGTFLRVMNALLGPKNVTAVSLGDLVSDKFTAAQLLGKIANIAGDIDGKYLESTARFKAITGEDLVSAEHKYGHRFDFTPWAVPVFSANKIPGSADVTTGYLARWVVLEFPYNFSGREDRGLTERLTTKAELSGIAAKAMPPLRRLMGRGDFELSESAQTARDDFRRAVDQVRTWIDECAELNPAHGHTGRTGLYDAYKSWAFRDGHKPVKAGEFYERLEAAGATPAKIQGVRGFTGIKVIDQAKGG</sequence>
<dbReference type="InterPro" id="IPR014015">
    <property type="entry name" value="Helicase_SF3_DNA-vir"/>
</dbReference>
<keyword evidence="2" id="KW-0378">Hydrolase</keyword>
<keyword evidence="3" id="KW-0067">ATP-binding</keyword>
<name>A0A7W4ZN58_9ACTN</name>
<dbReference type="PANTHER" id="PTHR35372">
    <property type="entry name" value="ATP BINDING PROTEIN-RELATED"/>
    <property type="match status" value="1"/>
</dbReference>
<dbReference type="GO" id="GO:0005524">
    <property type="term" value="F:ATP binding"/>
    <property type="evidence" value="ECO:0007669"/>
    <property type="project" value="UniProtKB-KW"/>
</dbReference>
<evidence type="ECO:0000256" key="1">
    <source>
        <dbReference type="ARBA" id="ARBA00022741"/>
    </source>
</evidence>
<dbReference type="InterPro" id="IPR045455">
    <property type="entry name" value="NrS-1_pol-like_helicase"/>
</dbReference>
<accession>A0A7W4ZN58</accession>
<dbReference type="PROSITE" id="PS51206">
    <property type="entry name" value="SF3_HELICASE_1"/>
    <property type="match status" value="1"/>
</dbReference>
<evidence type="ECO:0000256" key="3">
    <source>
        <dbReference type="ARBA" id="ARBA00022840"/>
    </source>
</evidence>
<evidence type="ECO:0000313" key="5">
    <source>
        <dbReference type="EMBL" id="MBB3075560.1"/>
    </source>
</evidence>
<proteinExistence type="predicted"/>
<dbReference type="Proteomes" id="UP000572907">
    <property type="component" value="Unassembled WGS sequence"/>
</dbReference>
<evidence type="ECO:0000256" key="2">
    <source>
        <dbReference type="ARBA" id="ARBA00022801"/>
    </source>
</evidence>
<dbReference type="Gene3D" id="3.40.50.300">
    <property type="entry name" value="P-loop containing nucleotide triphosphate hydrolases"/>
    <property type="match status" value="1"/>
</dbReference>
<dbReference type="InterPro" id="IPR014818">
    <property type="entry name" value="Phage/plasmid_primase_P4_C"/>
</dbReference>
<dbReference type="GO" id="GO:0016787">
    <property type="term" value="F:hydrolase activity"/>
    <property type="evidence" value="ECO:0007669"/>
    <property type="project" value="UniProtKB-KW"/>
</dbReference>
<keyword evidence="6" id="KW-1185">Reference proteome</keyword>
<feature type="domain" description="SF3 helicase" evidence="4">
    <location>
        <begin position="154"/>
        <end position="309"/>
    </location>
</feature>
<organism evidence="5 6">
    <name type="scientific">Streptomyces violarus</name>
    <dbReference type="NCBI Taxonomy" id="67380"/>
    <lineage>
        <taxon>Bacteria</taxon>
        <taxon>Bacillati</taxon>
        <taxon>Actinomycetota</taxon>
        <taxon>Actinomycetes</taxon>
        <taxon>Kitasatosporales</taxon>
        <taxon>Streptomycetaceae</taxon>
        <taxon>Streptomyces</taxon>
    </lineage>
</organism>
<comment type="caution">
    <text evidence="5">The sequence shown here is derived from an EMBL/GenBank/DDBJ whole genome shotgun (WGS) entry which is preliminary data.</text>
</comment>
<dbReference type="PANTHER" id="PTHR35372:SF2">
    <property type="entry name" value="SF3 HELICASE DOMAIN-CONTAINING PROTEIN"/>
    <property type="match status" value="1"/>
</dbReference>
<reference evidence="5 6" key="1">
    <citation type="submission" date="2020-08" db="EMBL/GenBank/DDBJ databases">
        <title>Genomic Encyclopedia of Type Strains, Phase III (KMG-III): the genomes of soil and plant-associated and newly described type strains.</title>
        <authorList>
            <person name="Whitman W."/>
        </authorList>
    </citation>
    <scope>NUCLEOTIDE SEQUENCE [LARGE SCALE GENOMIC DNA]</scope>
    <source>
        <strain evidence="5 6">CECT 3237</strain>
    </source>
</reference>
<gene>
    <name evidence="5" type="ORF">FHS41_002029</name>
</gene>
<dbReference type="InterPro" id="IPR027417">
    <property type="entry name" value="P-loop_NTPase"/>
</dbReference>
<dbReference type="SUPFAM" id="SSF52540">
    <property type="entry name" value="P-loop containing nucleoside triphosphate hydrolases"/>
    <property type="match status" value="1"/>
</dbReference>
<keyword evidence="1" id="KW-0547">Nucleotide-binding</keyword>